<feature type="domain" description="Chitin-binding type-2" evidence="4">
    <location>
        <begin position="22"/>
        <end position="82"/>
    </location>
</feature>
<keyword evidence="3" id="KW-0732">Signal</keyword>
<evidence type="ECO:0000259" key="4">
    <source>
        <dbReference type="PROSITE" id="PS50940"/>
    </source>
</evidence>
<dbReference type="InterPro" id="IPR051940">
    <property type="entry name" value="Chitin_bind-dev_reg"/>
</dbReference>
<dbReference type="OrthoDB" id="9991479at2759"/>
<dbReference type="SMART" id="SM00494">
    <property type="entry name" value="ChtBD2"/>
    <property type="match status" value="3"/>
</dbReference>
<accession>A0A8J2PKE1</accession>
<dbReference type="Pfam" id="PF01607">
    <property type="entry name" value="CBM_14"/>
    <property type="match status" value="3"/>
</dbReference>
<evidence type="ECO:0000313" key="6">
    <source>
        <dbReference type="Proteomes" id="UP000708208"/>
    </source>
</evidence>
<dbReference type="Proteomes" id="UP000708208">
    <property type="component" value="Unassembled WGS sequence"/>
</dbReference>
<dbReference type="EMBL" id="CAJVCH010532169">
    <property type="protein sequence ID" value="CAG7824263.1"/>
    <property type="molecule type" value="Genomic_DNA"/>
</dbReference>
<keyword evidence="1" id="KW-0147">Chitin-binding</keyword>
<evidence type="ECO:0000256" key="1">
    <source>
        <dbReference type="ARBA" id="ARBA00022669"/>
    </source>
</evidence>
<dbReference type="GO" id="GO:0008061">
    <property type="term" value="F:chitin binding"/>
    <property type="evidence" value="ECO:0007669"/>
    <property type="project" value="UniProtKB-KW"/>
</dbReference>
<proteinExistence type="predicted"/>
<dbReference type="PROSITE" id="PS50940">
    <property type="entry name" value="CHIT_BIND_II"/>
    <property type="match status" value="3"/>
</dbReference>
<evidence type="ECO:0000313" key="5">
    <source>
        <dbReference type="EMBL" id="CAG7824263.1"/>
    </source>
</evidence>
<dbReference type="GO" id="GO:0005576">
    <property type="term" value="C:extracellular region"/>
    <property type="evidence" value="ECO:0007669"/>
    <property type="project" value="InterPro"/>
</dbReference>
<dbReference type="InterPro" id="IPR002557">
    <property type="entry name" value="Chitin-bd_dom"/>
</dbReference>
<gene>
    <name evidence="5" type="ORF">AFUS01_LOCUS34427</name>
</gene>
<dbReference type="PANTHER" id="PTHR23301">
    <property type="entry name" value="CHITIN BINDING PERITROPHIN-A"/>
    <property type="match status" value="1"/>
</dbReference>
<organism evidence="5 6">
    <name type="scientific">Allacma fusca</name>
    <dbReference type="NCBI Taxonomy" id="39272"/>
    <lineage>
        <taxon>Eukaryota</taxon>
        <taxon>Metazoa</taxon>
        <taxon>Ecdysozoa</taxon>
        <taxon>Arthropoda</taxon>
        <taxon>Hexapoda</taxon>
        <taxon>Collembola</taxon>
        <taxon>Symphypleona</taxon>
        <taxon>Sminthuridae</taxon>
        <taxon>Allacma</taxon>
    </lineage>
</organism>
<dbReference type="AlphaFoldDB" id="A0A8J2PKE1"/>
<reference evidence="5" key="1">
    <citation type="submission" date="2021-06" db="EMBL/GenBank/DDBJ databases">
        <authorList>
            <person name="Hodson N. C."/>
            <person name="Mongue J. A."/>
            <person name="Jaron S. K."/>
        </authorList>
    </citation>
    <scope>NUCLEOTIDE SEQUENCE</scope>
</reference>
<feature type="chain" id="PRO_5035184120" description="Chitin-binding type-2 domain-containing protein" evidence="3">
    <location>
        <begin position="23"/>
        <end position="239"/>
    </location>
</feature>
<feature type="domain" description="Chitin-binding type-2" evidence="4">
    <location>
        <begin position="92"/>
        <end position="150"/>
    </location>
</feature>
<comment type="caution">
    <text evidence="5">The sequence shown here is derived from an EMBL/GenBank/DDBJ whole genome shotgun (WGS) entry which is preliminary data.</text>
</comment>
<evidence type="ECO:0000256" key="2">
    <source>
        <dbReference type="ARBA" id="ARBA00023157"/>
    </source>
</evidence>
<feature type="domain" description="Chitin-binding type-2" evidence="4">
    <location>
        <begin position="155"/>
        <end position="219"/>
    </location>
</feature>
<feature type="signal peptide" evidence="3">
    <location>
        <begin position="1"/>
        <end position="22"/>
    </location>
</feature>
<name>A0A8J2PKE1_9HEXA</name>
<sequence>MWTQRTLSLCILLGFLTAKGLAQNCPVANGYFADSQQCDAYVECKDGVPEKQLCPDGLLFNDRLTGYPRYPCSYPQEVECGSRTRLQPAQSSGDCPHQYGLFRAGNPDQCGSYINCVAGTASISNCPEGLAFNDQTARCDWPDEVPSCNAASFVRFQCPGVRVEADLGHPRFSDPADCRKFYVCVEGTKPRALSCGVGSVFNPEIGVCDEPENVPQCASYYPADVLSAVRRLKSFDNSV</sequence>
<keyword evidence="2" id="KW-1015">Disulfide bond</keyword>
<protein>
    <recommendedName>
        <fullName evidence="4">Chitin-binding type-2 domain-containing protein</fullName>
    </recommendedName>
</protein>
<evidence type="ECO:0000256" key="3">
    <source>
        <dbReference type="SAM" id="SignalP"/>
    </source>
</evidence>
<dbReference type="PANTHER" id="PTHR23301:SF98">
    <property type="entry name" value="CHITIN-BINDING TYPE-2 DOMAIN-CONTAINING PROTEIN-RELATED"/>
    <property type="match status" value="1"/>
</dbReference>
<keyword evidence="6" id="KW-1185">Reference proteome</keyword>